<dbReference type="InterPro" id="IPR035970">
    <property type="entry name" value="60S_ribosomal_eL19_sf"/>
</dbReference>
<evidence type="ECO:0000256" key="3">
    <source>
        <dbReference type="ARBA" id="ARBA00022730"/>
    </source>
</evidence>
<dbReference type="SMART" id="SM01416">
    <property type="entry name" value="Ribosomal_L19e"/>
    <property type="match status" value="1"/>
</dbReference>
<dbReference type="GO" id="GO:0006412">
    <property type="term" value="P:translation"/>
    <property type="evidence" value="ECO:0007669"/>
    <property type="project" value="UniProtKB-UniRule"/>
</dbReference>
<keyword evidence="3 7" id="KW-0699">rRNA-binding</keyword>
<feature type="compositionally biased region" description="Basic residues" evidence="9">
    <location>
        <begin position="61"/>
        <end position="87"/>
    </location>
</feature>
<dbReference type="Gene3D" id="1.10.1650.10">
    <property type="match status" value="1"/>
</dbReference>
<evidence type="ECO:0000256" key="6">
    <source>
        <dbReference type="ARBA" id="ARBA00023274"/>
    </source>
</evidence>
<dbReference type="CDD" id="cd01418">
    <property type="entry name" value="Ribosomal_L19e_A"/>
    <property type="match status" value="1"/>
</dbReference>
<dbReference type="EMBL" id="FNFE01000001">
    <property type="protein sequence ID" value="SDJ65946.1"/>
    <property type="molecule type" value="Genomic_DNA"/>
</dbReference>
<keyword evidence="5 7" id="KW-0689">Ribosomal protein</keyword>
<dbReference type="Pfam" id="PF01280">
    <property type="entry name" value="Ribosomal_L19e"/>
    <property type="match status" value="1"/>
</dbReference>
<dbReference type="InterPro" id="IPR015974">
    <property type="entry name" value="Ribosomal_eL19_dom3"/>
</dbReference>
<evidence type="ECO:0000313" key="11">
    <source>
        <dbReference type="EMBL" id="SDJ65946.1"/>
    </source>
</evidence>
<dbReference type="GO" id="GO:0003735">
    <property type="term" value="F:structural constituent of ribosome"/>
    <property type="evidence" value="ECO:0007669"/>
    <property type="project" value="InterPro"/>
</dbReference>
<dbReference type="Pfam" id="PF25476">
    <property type="entry name" value="Ribosomal_L19e_C"/>
    <property type="match status" value="1"/>
</dbReference>
<dbReference type="Gene3D" id="1.10.1200.60">
    <property type="match status" value="1"/>
</dbReference>
<dbReference type="InterPro" id="IPR039547">
    <property type="entry name" value="Ribosomal_eL19"/>
</dbReference>
<comment type="function">
    <text evidence="7">Binds to the 23S rRNA.</text>
</comment>
<dbReference type="PROSITE" id="PS00526">
    <property type="entry name" value="RIBOSOMAL_L19E"/>
    <property type="match status" value="1"/>
</dbReference>
<evidence type="ECO:0000313" key="12">
    <source>
        <dbReference type="Proteomes" id="UP000198882"/>
    </source>
</evidence>
<comment type="similarity">
    <text evidence="1 7 8">Belongs to the eukaryotic ribosomal protein eL19 family.</text>
</comment>
<evidence type="ECO:0000256" key="7">
    <source>
        <dbReference type="HAMAP-Rule" id="MF_01475"/>
    </source>
</evidence>
<evidence type="ECO:0000256" key="1">
    <source>
        <dbReference type="ARBA" id="ARBA00011082"/>
    </source>
</evidence>
<dbReference type="InterPro" id="IPR033936">
    <property type="entry name" value="Ribosomal_eL19_arc"/>
</dbReference>
<dbReference type="InterPro" id="IPR000196">
    <property type="entry name" value="Ribosomal_eL19_dom"/>
</dbReference>
<dbReference type="HAMAP" id="MF_01475">
    <property type="entry name" value="Ribosomal_eL19"/>
    <property type="match status" value="1"/>
</dbReference>
<dbReference type="GO" id="GO:0070180">
    <property type="term" value="F:large ribosomal subunit rRNA binding"/>
    <property type="evidence" value="ECO:0007669"/>
    <property type="project" value="UniProtKB-UniRule"/>
</dbReference>
<evidence type="ECO:0000259" key="10">
    <source>
        <dbReference type="SMART" id="SM01416"/>
    </source>
</evidence>
<dbReference type="OrthoDB" id="11624at2157"/>
<dbReference type="InterPro" id="IPR057259">
    <property type="entry name" value="Ribosomal_L19e"/>
</dbReference>
<dbReference type="FunFam" id="1.10.1650.10:FF:000001">
    <property type="entry name" value="Ribosomal protein L19"/>
    <property type="match status" value="1"/>
</dbReference>
<dbReference type="InterPro" id="IPR023638">
    <property type="entry name" value="Ribosomal_eL19_CS"/>
</dbReference>
<sequence>MTDLSAQKRLAADVLDVGQNRVWLDPDAQSEIAEAITRDEIRDLVDEGRIQADDASGNSRGRARERNKKRAYGHQKGPGKRRGKKGARQNEKEEWQNKIRAQRRKLRELRDSGELTPTQYRQLYKKAGGGEFRSVQYLLNYIDETYGDQ</sequence>
<dbReference type="InterPro" id="IPR015973">
    <property type="entry name" value="Ribosomal_eL19_dom2"/>
</dbReference>
<dbReference type="GO" id="GO:0022625">
    <property type="term" value="C:cytosolic large ribosomal subunit"/>
    <property type="evidence" value="ECO:0007669"/>
    <property type="project" value="InterPro"/>
</dbReference>
<feature type="region of interest" description="Disordered" evidence="9">
    <location>
        <begin position="47"/>
        <end position="117"/>
    </location>
</feature>
<keyword evidence="6 7" id="KW-0687">Ribonucleoprotein</keyword>
<feature type="compositionally biased region" description="Basic and acidic residues" evidence="9">
    <location>
        <begin position="88"/>
        <end position="97"/>
    </location>
</feature>
<name>A0A1G8VII5_9EURY</name>
<protein>
    <recommendedName>
        <fullName evidence="7">Large ribosomal subunit protein eL19</fullName>
    </recommendedName>
</protein>
<accession>A0A1G8VII5</accession>
<keyword evidence="12" id="KW-1185">Reference proteome</keyword>
<dbReference type="InterPro" id="IPR015972">
    <property type="entry name" value="Ribosomal_eL19_dom1"/>
</dbReference>
<dbReference type="PANTHER" id="PTHR10722">
    <property type="entry name" value="60S RIBOSOMAL PROTEIN L19"/>
    <property type="match status" value="1"/>
</dbReference>
<evidence type="ECO:0000256" key="4">
    <source>
        <dbReference type="ARBA" id="ARBA00022884"/>
    </source>
</evidence>
<evidence type="ECO:0000256" key="5">
    <source>
        <dbReference type="ARBA" id="ARBA00022980"/>
    </source>
</evidence>
<dbReference type="STRING" id="1095776.SAMN04515672_1359"/>
<comment type="subunit">
    <text evidence="2 7">Part of the 50S ribosomal subunit.</text>
</comment>
<dbReference type="SUPFAM" id="SSF48140">
    <property type="entry name" value="Ribosomal protein L19 (L19e)"/>
    <property type="match status" value="1"/>
</dbReference>
<reference evidence="12" key="1">
    <citation type="submission" date="2016-10" db="EMBL/GenBank/DDBJ databases">
        <authorList>
            <person name="Varghese N."/>
            <person name="Submissions S."/>
        </authorList>
    </citation>
    <scope>NUCLEOTIDE SEQUENCE [LARGE SCALE GENOMIC DNA]</scope>
    <source>
        <strain evidence="12">B4,CECT 8067,JCM 17497</strain>
    </source>
</reference>
<proteinExistence type="inferred from homology"/>
<dbReference type="Gene3D" id="1.20.5.560">
    <property type="entry name" value="Single Heli x bin"/>
    <property type="match status" value="1"/>
</dbReference>
<evidence type="ECO:0000256" key="9">
    <source>
        <dbReference type="SAM" id="MobiDB-lite"/>
    </source>
</evidence>
<feature type="domain" description="Large ribosomal subunit protein eL19" evidence="10">
    <location>
        <begin position="3"/>
        <end position="146"/>
    </location>
</feature>
<organism evidence="11 12">
    <name type="scientific">Natronorubrum texcoconense</name>
    <dbReference type="NCBI Taxonomy" id="1095776"/>
    <lineage>
        <taxon>Archaea</taxon>
        <taxon>Methanobacteriati</taxon>
        <taxon>Methanobacteriota</taxon>
        <taxon>Stenosarchaea group</taxon>
        <taxon>Halobacteria</taxon>
        <taxon>Halobacteriales</taxon>
        <taxon>Natrialbaceae</taxon>
        <taxon>Natronorubrum</taxon>
    </lineage>
</organism>
<dbReference type="Proteomes" id="UP000198882">
    <property type="component" value="Unassembled WGS sequence"/>
</dbReference>
<dbReference type="NCBIfam" id="NF006343">
    <property type="entry name" value="PRK08570.1"/>
    <property type="match status" value="1"/>
</dbReference>
<dbReference type="AlphaFoldDB" id="A0A1G8VII5"/>
<evidence type="ECO:0000256" key="8">
    <source>
        <dbReference type="RuleBase" id="RU000574"/>
    </source>
</evidence>
<dbReference type="RefSeq" id="WP_090303779.1">
    <property type="nucleotide sequence ID" value="NZ_FNFE01000001.1"/>
</dbReference>
<keyword evidence="4 7" id="KW-0694">RNA-binding</keyword>
<evidence type="ECO:0000256" key="2">
    <source>
        <dbReference type="ARBA" id="ARBA00011838"/>
    </source>
</evidence>
<gene>
    <name evidence="7" type="primary">rpl19e</name>
    <name evidence="11" type="ORF">SAMN04515672_1359</name>
</gene>
<dbReference type="InterPro" id="IPR057260">
    <property type="entry name" value="Ribosomal_L19e_C"/>
</dbReference>